<dbReference type="PANTHER" id="PTHR48258:SF8">
    <property type="entry name" value="DUF4216 DOMAIN-CONTAINING PROTEIN"/>
    <property type="match status" value="1"/>
</dbReference>
<feature type="region of interest" description="Disordered" evidence="1">
    <location>
        <begin position="312"/>
        <end position="334"/>
    </location>
</feature>
<accession>A0AAE0DU56</accession>
<organism evidence="4 5">
    <name type="scientific">Dipteronia sinensis</name>
    <dbReference type="NCBI Taxonomy" id="43782"/>
    <lineage>
        <taxon>Eukaryota</taxon>
        <taxon>Viridiplantae</taxon>
        <taxon>Streptophyta</taxon>
        <taxon>Embryophyta</taxon>
        <taxon>Tracheophyta</taxon>
        <taxon>Spermatophyta</taxon>
        <taxon>Magnoliopsida</taxon>
        <taxon>eudicotyledons</taxon>
        <taxon>Gunneridae</taxon>
        <taxon>Pentapetalae</taxon>
        <taxon>rosids</taxon>
        <taxon>malvids</taxon>
        <taxon>Sapindales</taxon>
        <taxon>Sapindaceae</taxon>
        <taxon>Hippocastanoideae</taxon>
        <taxon>Acereae</taxon>
        <taxon>Dipteronia</taxon>
    </lineage>
</organism>
<feature type="domain" description="DUF4218" evidence="2">
    <location>
        <begin position="64"/>
        <end position="176"/>
    </location>
</feature>
<dbReference type="AlphaFoldDB" id="A0AAE0DU56"/>
<dbReference type="Proteomes" id="UP001281410">
    <property type="component" value="Unassembled WGS sequence"/>
</dbReference>
<dbReference type="PANTHER" id="PTHR48258">
    <property type="entry name" value="DUF4218 DOMAIN-CONTAINING PROTEIN-RELATED"/>
    <property type="match status" value="1"/>
</dbReference>
<evidence type="ECO:0000259" key="2">
    <source>
        <dbReference type="Pfam" id="PF13960"/>
    </source>
</evidence>
<dbReference type="InterPro" id="IPR025452">
    <property type="entry name" value="DUF4218"/>
</dbReference>
<protein>
    <recommendedName>
        <fullName evidence="6">DUF4218 domain-containing protein</fullName>
    </recommendedName>
</protein>
<dbReference type="EMBL" id="JANJYJ010000009">
    <property type="protein sequence ID" value="KAK3188768.1"/>
    <property type="molecule type" value="Genomic_DNA"/>
</dbReference>
<evidence type="ECO:0000259" key="3">
    <source>
        <dbReference type="Pfam" id="PF26133"/>
    </source>
</evidence>
<proteinExistence type="predicted"/>
<keyword evidence="5" id="KW-1185">Reference proteome</keyword>
<feature type="domain" description="DUF8039" evidence="3">
    <location>
        <begin position="342"/>
        <end position="417"/>
    </location>
</feature>
<sequence length="418" mass="48273">MKLTDGYGSNIGTRVSVKDCKIFDLKSHVCRLLMQQLLSIALRGILPEGPRIAIFRLCSFFNELCNRVVDRNRIEKLEEDVVETLCILERFFPPSFFDIMIHLTIHLGLEARLCGPVQFRWMYPIERFMKVLKGYIKNLARPEGCIAERYLAEEYTMFCSNYIKQSFVVATQHDRNQELDNDFLFRGWPNISTQAKHNEVFMSNTLKWLAHEPRDLAMSYSGYIINGLRFHTKDAEKSRQNSGVLIEATTMCRSSAKDHTQIVGQVAYYGVLKDIIMVDYHMFQVPIFKCEWENIVKGVKIKEVEEQEVSRYKTRSTDQTHNRTKRSQYRSVPVAQDNSPLENARCQLSHWYPDDDVGDQVVAEGRIASTDPKATLHHMPLGKGCWKVWVDMVYEDINLCQPIDEHGTLNQAIGSTVA</sequence>
<name>A0AAE0DU56_9ROSI</name>
<dbReference type="InterPro" id="IPR058352">
    <property type="entry name" value="DUF8039"/>
</dbReference>
<gene>
    <name evidence="4" type="ORF">Dsin_028329</name>
</gene>
<dbReference type="Pfam" id="PF26133">
    <property type="entry name" value="DUF8039"/>
    <property type="match status" value="1"/>
</dbReference>
<evidence type="ECO:0000313" key="5">
    <source>
        <dbReference type="Proteomes" id="UP001281410"/>
    </source>
</evidence>
<reference evidence="4" key="1">
    <citation type="journal article" date="2023" name="Plant J.">
        <title>Genome sequences and population genomics provide insights into the demographic history, inbreeding, and mutation load of two 'living fossil' tree species of Dipteronia.</title>
        <authorList>
            <person name="Feng Y."/>
            <person name="Comes H.P."/>
            <person name="Chen J."/>
            <person name="Zhu S."/>
            <person name="Lu R."/>
            <person name="Zhang X."/>
            <person name="Li P."/>
            <person name="Qiu J."/>
            <person name="Olsen K.M."/>
            <person name="Qiu Y."/>
        </authorList>
    </citation>
    <scope>NUCLEOTIDE SEQUENCE</scope>
    <source>
        <strain evidence="4">NBL</strain>
    </source>
</reference>
<evidence type="ECO:0000313" key="4">
    <source>
        <dbReference type="EMBL" id="KAK3188768.1"/>
    </source>
</evidence>
<dbReference type="Pfam" id="PF13960">
    <property type="entry name" value="DUF4218"/>
    <property type="match status" value="1"/>
</dbReference>
<feature type="compositionally biased region" description="Basic and acidic residues" evidence="1">
    <location>
        <begin position="312"/>
        <end position="321"/>
    </location>
</feature>
<comment type="caution">
    <text evidence="4">The sequence shown here is derived from an EMBL/GenBank/DDBJ whole genome shotgun (WGS) entry which is preliminary data.</text>
</comment>
<evidence type="ECO:0000256" key="1">
    <source>
        <dbReference type="SAM" id="MobiDB-lite"/>
    </source>
</evidence>
<evidence type="ECO:0008006" key="6">
    <source>
        <dbReference type="Google" id="ProtNLM"/>
    </source>
</evidence>